<dbReference type="EMBL" id="QYUM01000002">
    <property type="protein sequence ID" value="RJF93768.1"/>
    <property type="molecule type" value="Genomic_DNA"/>
</dbReference>
<dbReference type="PANTHER" id="PTHR34109">
    <property type="entry name" value="BNAUNNG04460D PROTEIN-RELATED"/>
    <property type="match status" value="1"/>
</dbReference>
<dbReference type="PROSITE" id="PS51819">
    <property type="entry name" value="VOC"/>
    <property type="match status" value="1"/>
</dbReference>
<name>A0A418WR87_9SPHN</name>
<comment type="caution">
    <text evidence="2">The sequence shown here is derived from an EMBL/GenBank/DDBJ whole genome shotgun (WGS) entry which is preliminary data.</text>
</comment>
<evidence type="ECO:0000313" key="3">
    <source>
        <dbReference type="Proteomes" id="UP000286100"/>
    </source>
</evidence>
<evidence type="ECO:0000259" key="1">
    <source>
        <dbReference type="PROSITE" id="PS51819"/>
    </source>
</evidence>
<protein>
    <submittedName>
        <fullName evidence="2">Glyoxalase</fullName>
    </submittedName>
</protein>
<dbReference type="OrthoDB" id="9806868at2"/>
<sequence length="141" mass="15521">MPVRPALIPCLSYKDAPAAIAFLCDAFGFGRHAVYADDKDPDFIHHAQLVRDGQMVMLSSFARDSDYMKKANILHPQDAGGNTQSIYVVIDDVDGHATTARAAGARIILDPADQDYDGRVYSAFDTEGYAWSFGNYDPWAE</sequence>
<dbReference type="InterPro" id="IPR004360">
    <property type="entry name" value="Glyas_Fos-R_dOase_dom"/>
</dbReference>
<gene>
    <name evidence="2" type="ORF">D3876_05615</name>
</gene>
<dbReference type="SUPFAM" id="SSF54593">
    <property type="entry name" value="Glyoxalase/Bleomycin resistance protein/Dihydroxybiphenyl dioxygenase"/>
    <property type="match status" value="1"/>
</dbReference>
<dbReference type="PANTHER" id="PTHR34109:SF1">
    <property type="entry name" value="VOC DOMAIN-CONTAINING PROTEIN"/>
    <property type="match status" value="1"/>
</dbReference>
<dbReference type="Gene3D" id="3.30.720.110">
    <property type="match status" value="1"/>
</dbReference>
<dbReference type="InterPro" id="IPR037523">
    <property type="entry name" value="VOC_core"/>
</dbReference>
<dbReference type="Proteomes" id="UP000286100">
    <property type="component" value="Unassembled WGS sequence"/>
</dbReference>
<dbReference type="InterPro" id="IPR029068">
    <property type="entry name" value="Glyas_Bleomycin-R_OHBP_Dase"/>
</dbReference>
<dbReference type="Pfam" id="PF00903">
    <property type="entry name" value="Glyoxalase"/>
    <property type="match status" value="1"/>
</dbReference>
<dbReference type="RefSeq" id="WP_119760200.1">
    <property type="nucleotide sequence ID" value="NZ_QYUM01000002.1"/>
</dbReference>
<evidence type="ECO:0000313" key="2">
    <source>
        <dbReference type="EMBL" id="RJF93768.1"/>
    </source>
</evidence>
<keyword evidence="3" id="KW-1185">Reference proteome</keyword>
<organism evidence="2 3">
    <name type="scientific">Sphingomonas cavernae</name>
    <dbReference type="NCBI Taxonomy" id="2320861"/>
    <lineage>
        <taxon>Bacteria</taxon>
        <taxon>Pseudomonadati</taxon>
        <taxon>Pseudomonadota</taxon>
        <taxon>Alphaproteobacteria</taxon>
        <taxon>Sphingomonadales</taxon>
        <taxon>Sphingomonadaceae</taxon>
        <taxon>Sphingomonas</taxon>
    </lineage>
</organism>
<dbReference type="AlphaFoldDB" id="A0A418WR87"/>
<dbReference type="Gene3D" id="3.30.720.120">
    <property type="match status" value="1"/>
</dbReference>
<feature type="domain" description="VOC" evidence="1">
    <location>
        <begin position="4"/>
        <end position="136"/>
    </location>
</feature>
<reference evidence="2 3" key="1">
    <citation type="submission" date="2018-09" db="EMBL/GenBank/DDBJ databases">
        <authorList>
            <person name="Zhu H."/>
        </authorList>
    </citation>
    <scope>NUCLEOTIDE SEQUENCE [LARGE SCALE GENOMIC DNA]</scope>
    <source>
        <strain evidence="2 3">K2R01-6</strain>
    </source>
</reference>
<accession>A0A418WR87</accession>
<proteinExistence type="predicted"/>